<dbReference type="Pfam" id="PF13181">
    <property type="entry name" value="TPR_8"/>
    <property type="match status" value="1"/>
</dbReference>
<evidence type="ECO:0000313" key="7">
    <source>
        <dbReference type="EMBL" id="OKH26121.1"/>
    </source>
</evidence>
<keyword evidence="7" id="KW-0418">Kinase</keyword>
<evidence type="ECO:0000256" key="5">
    <source>
        <dbReference type="SAM" id="MobiDB-lite"/>
    </source>
</evidence>
<accession>A0A1U7HRC3</accession>
<dbReference type="InterPro" id="IPR017441">
    <property type="entry name" value="Protein_kinase_ATP_BS"/>
</dbReference>
<dbReference type="Pfam" id="PF00515">
    <property type="entry name" value="TPR_1"/>
    <property type="match status" value="1"/>
</dbReference>
<keyword evidence="4" id="KW-0547">Nucleotide-binding</keyword>
<evidence type="ECO:0000313" key="8">
    <source>
        <dbReference type="Proteomes" id="UP000186868"/>
    </source>
</evidence>
<dbReference type="Proteomes" id="UP000186868">
    <property type="component" value="Unassembled WGS sequence"/>
</dbReference>
<dbReference type="PROSITE" id="PS50293">
    <property type="entry name" value="TPR_REGION"/>
    <property type="match status" value="6"/>
</dbReference>
<dbReference type="SUPFAM" id="SSF56112">
    <property type="entry name" value="Protein kinase-like (PK-like)"/>
    <property type="match status" value="1"/>
</dbReference>
<feature type="repeat" description="TPR" evidence="3">
    <location>
        <begin position="357"/>
        <end position="390"/>
    </location>
</feature>
<feature type="repeat" description="TPR" evidence="3">
    <location>
        <begin position="629"/>
        <end position="662"/>
    </location>
</feature>
<dbReference type="InterPro" id="IPR000719">
    <property type="entry name" value="Prot_kinase_dom"/>
</dbReference>
<feature type="region of interest" description="Disordered" evidence="5">
    <location>
        <begin position="700"/>
        <end position="739"/>
    </location>
</feature>
<evidence type="ECO:0000256" key="4">
    <source>
        <dbReference type="PROSITE-ProRule" id="PRU10141"/>
    </source>
</evidence>
<dbReference type="InterPro" id="IPR051685">
    <property type="entry name" value="Ycf3/AcsC/BcsC/TPR_MFPF"/>
</dbReference>
<dbReference type="Gene3D" id="1.25.40.10">
    <property type="entry name" value="Tetratricopeptide repeat domain"/>
    <property type="match status" value="5"/>
</dbReference>
<feature type="domain" description="Protein kinase" evidence="6">
    <location>
        <begin position="19"/>
        <end position="280"/>
    </location>
</feature>
<dbReference type="PROSITE" id="PS50005">
    <property type="entry name" value="TPR"/>
    <property type="match status" value="9"/>
</dbReference>
<dbReference type="InterPro" id="IPR011009">
    <property type="entry name" value="Kinase-like_dom_sf"/>
</dbReference>
<feature type="repeat" description="TPR" evidence="3">
    <location>
        <begin position="561"/>
        <end position="594"/>
    </location>
</feature>
<dbReference type="Gene3D" id="1.10.510.10">
    <property type="entry name" value="Transferase(Phosphotransferase) domain 1"/>
    <property type="match status" value="1"/>
</dbReference>
<dbReference type="SMART" id="SM00028">
    <property type="entry name" value="TPR"/>
    <property type="match status" value="10"/>
</dbReference>
<organism evidence="7 8">
    <name type="scientific">Hydrococcus rivularis NIES-593</name>
    <dbReference type="NCBI Taxonomy" id="1921803"/>
    <lineage>
        <taxon>Bacteria</taxon>
        <taxon>Bacillati</taxon>
        <taxon>Cyanobacteriota</taxon>
        <taxon>Cyanophyceae</taxon>
        <taxon>Pleurocapsales</taxon>
        <taxon>Hydrococcaceae</taxon>
        <taxon>Hydrococcus</taxon>
    </lineage>
</organism>
<dbReference type="InterPro" id="IPR011990">
    <property type="entry name" value="TPR-like_helical_dom_sf"/>
</dbReference>
<dbReference type="CDD" id="cd14014">
    <property type="entry name" value="STKc_PknB_like"/>
    <property type="match status" value="1"/>
</dbReference>
<feature type="repeat" description="TPR" evidence="3">
    <location>
        <begin position="459"/>
        <end position="492"/>
    </location>
</feature>
<comment type="caution">
    <text evidence="7">The sequence shown here is derived from an EMBL/GenBank/DDBJ whole genome shotgun (WGS) entry which is preliminary data.</text>
</comment>
<feature type="binding site" evidence="4">
    <location>
        <position position="50"/>
    </location>
    <ligand>
        <name>ATP</name>
        <dbReference type="ChEBI" id="CHEBI:30616"/>
    </ligand>
</feature>
<dbReference type="InterPro" id="IPR019734">
    <property type="entry name" value="TPR_rpt"/>
</dbReference>
<name>A0A1U7HRC3_9CYAN</name>
<protein>
    <submittedName>
        <fullName evidence="7">Protein kinase</fullName>
    </submittedName>
</protein>
<evidence type="ECO:0000256" key="2">
    <source>
        <dbReference type="ARBA" id="ARBA00022803"/>
    </source>
</evidence>
<evidence type="ECO:0000256" key="3">
    <source>
        <dbReference type="PROSITE-ProRule" id="PRU00339"/>
    </source>
</evidence>
<dbReference type="SUPFAM" id="SSF48452">
    <property type="entry name" value="TPR-like"/>
    <property type="match status" value="2"/>
</dbReference>
<dbReference type="Pfam" id="PF13432">
    <property type="entry name" value="TPR_16"/>
    <property type="match status" value="4"/>
</dbReference>
<dbReference type="PANTHER" id="PTHR44943">
    <property type="entry name" value="CELLULOSE SYNTHASE OPERON PROTEIN C"/>
    <property type="match status" value="1"/>
</dbReference>
<dbReference type="PROSITE" id="PS00107">
    <property type="entry name" value="PROTEIN_KINASE_ATP"/>
    <property type="match status" value="1"/>
</dbReference>
<dbReference type="PROSITE" id="PS50011">
    <property type="entry name" value="PROTEIN_KINASE_DOM"/>
    <property type="match status" value="1"/>
</dbReference>
<keyword evidence="4" id="KW-0067">ATP-binding</keyword>
<feature type="repeat" description="TPR" evidence="3">
    <location>
        <begin position="493"/>
        <end position="526"/>
    </location>
</feature>
<dbReference type="AlphaFoldDB" id="A0A1U7HRC3"/>
<dbReference type="GO" id="GO:0004672">
    <property type="term" value="F:protein kinase activity"/>
    <property type="evidence" value="ECO:0007669"/>
    <property type="project" value="InterPro"/>
</dbReference>
<dbReference type="EMBL" id="MRCB01000002">
    <property type="protein sequence ID" value="OKH26121.1"/>
    <property type="molecule type" value="Genomic_DNA"/>
</dbReference>
<dbReference type="Pfam" id="PF00069">
    <property type="entry name" value="Pkinase"/>
    <property type="match status" value="1"/>
</dbReference>
<dbReference type="STRING" id="1921803.NIES593_03330"/>
<feature type="repeat" description="TPR" evidence="3">
    <location>
        <begin position="391"/>
        <end position="424"/>
    </location>
</feature>
<proteinExistence type="predicted"/>
<keyword evidence="1" id="KW-0677">Repeat</keyword>
<feature type="repeat" description="TPR" evidence="3">
    <location>
        <begin position="663"/>
        <end position="696"/>
    </location>
</feature>
<dbReference type="GO" id="GO:0005524">
    <property type="term" value="F:ATP binding"/>
    <property type="evidence" value="ECO:0007669"/>
    <property type="project" value="UniProtKB-UniRule"/>
</dbReference>
<sequence length="739" mass="84339">MNSFRSTNLAPGQKLSGRYQILSQLGQGGFGRTLLAEDLYLPGQPKCVVKQLQPSATDPDSLQVARRLFDTEAQILYKLGTHPQIPQLFAYFEENQEFYLVQEYIEGENLDRELHSKQRISEESVIDLLYEILEILAFVHQQNVIHRDVNPYNLIRRKEDGKLVLIDFGAVKQITTQMVQASGKNYTVAIGTPGYFPSEQAMGSPKLSSDVYAVGIIGIQALTGCSPEQIPSNSQTGEINWHSLIKVNPGLTYVLDRMVRYDFRDRYASATEALEAVRKLRISNSKTIGGKTIAVSSNKTVGGKTLVVGNNKSFSNFQIDLTRIRGWLAKGTISMGIVGVGAAIFVGINHFLAANNATDLYRQGNILYELKDYDRALAAYEQALKIRPEYGEAWQGKGDVFQAQKRYKESLIAYEKAIQIQPNRWQPRLGRAQVLDKLGKNQEAIETYKKVIKIKDNVAEAWLGLAQVQMELNQYSEAIESYDRLLKMQPENSWAWYQQGWAWQNLREYEKAIKSYDKAVDIKPDLSSAWYQKGNVLMNLEEYEKAVEAYAKAVQFQPKLHQAWYSQGIALSKLGRNEEAIAAYSQATQVKSNYAQAWYQKGWMLHQLKRYEEAISAYDTVIRLRPSDYQAWYNKGNVLYNLGNYEGAIAAYKQTIAIEKDYYQAWNSQGNALLLLKRYDEAIRAYDRALRYQPDYRQAQEGKAQAQSLLRSEQQKLQEQQENENNEERENEGIENTEN</sequence>
<keyword evidence="8" id="KW-1185">Reference proteome</keyword>
<evidence type="ECO:0000256" key="1">
    <source>
        <dbReference type="ARBA" id="ARBA00022737"/>
    </source>
</evidence>
<feature type="repeat" description="TPR" evidence="3">
    <location>
        <begin position="595"/>
        <end position="628"/>
    </location>
</feature>
<gene>
    <name evidence="7" type="ORF">NIES593_03330</name>
</gene>
<dbReference type="RefSeq" id="WP_073598228.1">
    <property type="nucleotide sequence ID" value="NZ_MRCB01000002.1"/>
</dbReference>
<evidence type="ECO:0000259" key="6">
    <source>
        <dbReference type="PROSITE" id="PS50011"/>
    </source>
</evidence>
<reference evidence="7 8" key="1">
    <citation type="submission" date="2016-11" db="EMBL/GenBank/DDBJ databases">
        <title>Draft Genome Sequences of Nine Cyanobacterial Strains from Diverse Habitats.</title>
        <authorList>
            <person name="Zhu T."/>
            <person name="Hou S."/>
            <person name="Lu X."/>
            <person name="Hess W.R."/>
        </authorList>
    </citation>
    <scope>NUCLEOTIDE SEQUENCE [LARGE SCALE GENOMIC DNA]</scope>
    <source>
        <strain evidence="7 8">NIES-593</strain>
    </source>
</reference>
<keyword evidence="7" id="KW-0808">Transferase</keyword>
<keyword evidence="2 3" id="KW-0802">TPR repeat</keyword>
<feature type="repeat" description="TPR" evidence="3">
    <location>
        <begin position="527"/>
        <end position="560"/>
    </location>
</feature>
<dbReference type="OrthoDB" id="568198at2"/>
<dbReference type="PANTHER" id="PTHR44943:SF4">
    <property type="entry name" value="TPR REPEAT-CONTAINING PROTEIN MJ0798"/>
    <property type="match status" value="1"/>
</dbReference>